<evidence type="ECO:0000256" key="3">
    <source>
        <dbReference type="ARBA" id="ARBA00022723"/>
    </source>
</evidence>
<keyword evidence="2" id="KW-0808">Transferase</keyword>
<gene>
    <name evidence="10" type="ORF">MFIFM68171_06839</name>
</gene>
<sequence>MPPPIPFPFPFGIRIGTDICHIPRIVQSFYSKTWPRFVRRILTEEELANARPAVTELLGEHESIIAARQQPKGPYEGRGPNVDPKKLDAAATFLAGRFAAKEAVIKAHPHIPTLSFRHIVIMNMQGAVRTLDPRAESCPPVALLKTRELLGASARDQTAMLSISHDKDYATAVCIGFDQRMVDWGGAWAEQDPEILAVPEAPKAPEDRKGGKGDRAEQGDQEE</sequence>
<evidence type="ECO:0000259" key="9">
    <source>
        <dbReference type="Pfam" id="PF01648"/>
    </source>
</evidence>
<accession>A0ABQ0GFT8</accession>
<dbReference type="InterPro" id="IPR002582">
    <property type="entry name" value="ACPS"/>
</dbReference>
<dbReference type="InterPro" id="IPR037143">
    <property type="entry name" value="4-PPantetheinyl_Trfase_dom_sf"/>
</dbReference>
<feature type="compositionally biased region" description="Basic and acidic residues" evidence="8">
    <location>
        <begin position="203"/>
        <end position="223"/>
    </location>
</feature>
<protein>
    <recommendedName>
        <fullName evidence="9">4'-phosphopantetheinyl transferase domain-containing protein</fullName>
    </recommendedName>
</protein>
<keyword evidence="11" id="KW-1185">Reference proteome</keyword>
<feature type="region of interest" description="Disordered" evidence="8">
    <location>
        <begin position="193"/>
        <end position="223"/>
    </location>
</feature>
<evidence type="ECO:0000256" key="4">
    <source>
        <dbReference type="ARBA" id="ARBA00022832"/>
    </source>
</evidence>
<dbReference type="RefSeq" id="XP_070918360.1">
    <property type="nucleotide sequence ID" value="XM_071062259.1"/>
</dbReference>
<evidence type="ECO:0000256" key="8">
    <source>
        <dbReference type="SAM" id="MobiDB-lite"/>
    </source>
</evidence>
<proteinExistence type="inferred from homology"/>
<keyword evidence="6" id="KW-0443">Lipid metabolism</keyword>
<dbReference type="Proteomes" id="UP001628179">
    <property type="component" value="Unassembled WGS sequence"/>
</dbReference>
<keyword evidence="5" id="KW-0460">Magnesium</keyword>
<comment type="caution">
    <text evidence="10">The sequence shown here is derived from an EMBL/GenBank/DDBJ whole genome shotgun (WGS) entry which is preliminary data.</text>
</comment>
<keyword evidence="7" id="KW-0275">Fatty acid biosynthesis</keyword>
<dbReference type="SUPFAM" id="SSF56214">
    <property type="entry name" value="4'-phosphopantetheinyl transferase"/>
    <property type="match status" value="1"/>
</dbReference>
<dbReference type="Gene3D" id="3.90.470.20">
    <property type="entry name" value="4'-phosphopantetheinyl transferase domain"/>
    <property type="match status" value="1"/>
</dbReference>
<dbReference type="EMBL" id="BAAFSV010000003">
    <property type="protein sequence ID" value="GAB1316629.1"/>
    <property type="molecule type" value="Genomic_DNA"/>
</dbReference>
<evidence type="ECO:0000256" key="1">
    <source>
        <dbReference type="ARBA" id="ARBA00022516"/>
    </source>
</evidence>
<evidence type="ECO:0000256" key="5">
    <source>
        <dbReference type="ARBA" id="ARBA00022842"/>
    </source>
</evidence>
<keyword evidence="3" id="KW-0479">Metal-binding</keyword>
<keyword evidence="4" id="KW-0276">Fatty acid metabolism</keyword>
<organism evidence="10 11">
    <name type="scientific">Madurella fahalii</name>
    <dbReference type="NCBI Taxonomy" id="1157608"/>
    <lineage>
        <taxon>Eukaryota</taxon>
        <taxon>Fungi</taxon>
        <taxon>Dikarya</taxon>
        <taxon>Ascomycota</taxon>
        <taxon>Pezizomycotina</taxon>
        <taxon>Sordariomycetes</taxon>
        <taxon>Sordariomycetidae</taxon>
        <taxon>Sordariales</taxon>
        <taxon>Sordariales incertae sedis</taxon>
        <taxon>Madurella</taxon>
    </lineage>
</organism>
<reference evidence="10 11" key="1">
    <citation type="submission" date="2024-09" db="EMBL/GenBank/DDBJ databases">
        <title>Itraconazole resistance in Madurella fahalii resulting from another homologue of gene encoding cytochrome P450 14-alpha sterol demethylase (CYP51).</title>
        <authorList>
            <person name="Yoshioka I."/>
            <person name="Fahal A.H."/>
            <person name="Kaneko S."/>
            <person name="Yaguchi T."/>
        </authorList>
    </citation>
    <scope>NUCLEOTIDE SEQUENCE [LARGE SCALE GENOMIC DNA]</scope>
    <source>
        <strain evidence="10 11">IFM 68171</strain>
    </source>
</reference>
<evidence type="ECO:0000313" key="10">
    <source>
        <dbReference type="EMBL" id="GAB1316629.1"/>
    </source>
</evidence>
<evidence type="ECO:0000256" key="7">
    <source>
        <dbReference type="ARBA" id="ARBA00023160"/>
    </source>
</evidence>
<evidence type="ECO:0000256" key="6">
    <source>
        <dbReference type="ARBA" id="ARBA00023098"/>
    </source>
</evidence>
<dbReference type="InterPro" id="IPR008278">
    <property type="entry name" value="4-PPantetheinyl_Trfase_dom"/>
</dbReference>
<dbReference type="GeneID" id="98177582"/>
<dbReference type="HAMAP" id="MF_00101">
    <property type="entry name" value="AcpS"/>
    <property type="match status" value="1"/>
</dbReference>
<name>A0ABQ0GFT8_9PEZI</name>
<evidence type="ECO:0000256" key="2">
    <source>
        <dbReference type="ARBA" id="ARBA00022679"/>
    </source>
</evidence>
<feature type="domain" description="4'-phosphopantetheinyl transferase" evidence="9">
    <location>
        <begin position="14"/>
        <end position="132"/>
    </location>
</feature>
<dbReference type="NCBIfam" id="TIGR00556">
    <property type="entry name" value="pantethn_trn"/>
    <property type="match status" value="1"/>
</dbReference>
<dbReference type="InterPro" id="IPR004568">
    <property type="entry name" value="Ppantetheine-prot_Trfase_dom"/>
</dbReference>
<keyword evidence="1" id="KW-0444">Lipid biosynthesis</keyword>
<evidence type="ECO:0000313" key="11">
    <source>
        <dbReference type="Proteomes" id="UP001628179"/>
    </source>
</evidence>
<dbReference type="Pfam" id="PF01648">
    <property type="entry name" value="ACPS"/>
    <property type="match status" value="1"/>
</dbReference>